<name>G7IHV0_MEDTR</name>
<reference evidence="4" key="3">
    <citation type="submission" date="2015-04" db="UniProtKB">
        <authorList>
            <consortium name="EnsemblPlants"/>
        </authorList>
    </citation>
    <scope>IDENTIFICATION</scope>
    <source>
        <strain evidence="4">cv. Jemalong A17</strain>
    </source>
</reference>
<evidence type="ECO:0000313" key="5">
    <source>
        <dbReference type="Proteomes" id="UP000002051"/>
    </source>
</evidence>
<dbReference type="AlphaFoldDB" id="G7IHV0"/>
<dbReference type="EnsemblPlants" id="AES67772">
    <property type="protein sequence ID" value="AES67772"/>
    <property type="gene ID" value="MTR_2g098930"/>
</dbReference>
<evidence type="ECO:0000313" key="3">
    <source>
        <dbReference type="EMBL" id="RHN76198.1"/>
    </source>
</evidence>
<dbReference type="HOGENOM" id="CLU_2964302_0_0_1"/>
<dbReference type="EMBL" id="CM001218">
    <property type="protein sequence ID" value="AES67772.1"/>
    <property type="molecule type" value="Genomic_DNA"/>
</dbReference>
<gene>
    <name evidence="2" type="ordered locus">MTR_2g098930</name>
    <name evidence="3" type="ORF">MtrunA17_Chr2g0329431</name>
</gene>
<reference evidence="3" key="4">
    <citation type="journal article" date="2018" name="Nat. Plants">
        <title>Whole-genome landscape of Medicago truncatula symbiotic genes.</title>
        <authorList>
            <person name="Pecrix Y."/>
            <person name="Gamas P."/>
            <person name="Carrere S."/>
        </authorList>
    </citation>
    <scope>NUCLEOTIDE SEQUENCE</scope>
    <source>
        <tissue evidence="3">Leaves</tissue>
    </source>
</reference>
<dbReference type="PaxDb" id="3880-AES67772"/>
<accession>G7IHV0</accession>
<organism evidence="2 5">
    <name type="scientific">Medicago truncatula</name>
    <name type="common">Barrel medic</name>
    <name type="synonym">Medicago tribuloides</name>
    <dbReference type="NCBI Taxonomy" id="3880"/>
    <lineage>
        <taxon>Eukaryota</taxon>
        <taxon>Viridiplantae</taxon>
        <taxon>Streptophyta</taxon>
        <taxon>Embryophyta</taxon>
        <taxon>Tracheophyta</taxon>
        <taxon>Spermatophyta</taxon>
        <taxon>Magnoliopsida</taxon>
        <taxon>eudicotyledons</taxon>
        <taxon>Gunneridae</taxon>
        <taxon>Pentapetalae</taxon>
        <taxon>rosids</taxon>
        <taxon>fabids</taxon>
        <taxon>Fabales</taxon>
        <taxon>Fabaceae</taxon>
        <taxon>Papilionoideae</taxon>
        <taxon>50 kb inversion clade</taxon>
        <taxon>NPAAA clade</taxon>
        <taxon>Hologalegina</taxon>
        <taxon>IRL clade</taxon>
        <taxon>Trifolieae</taxon>
        <taxon>Medicago</taxon>
    </lineage>
</organism>
<protein>
    <submittedName>
        <fullName evidence="2">Transmembrane protein, putative</fullName>
    </submittedName>
</protein>
<evidence type="ECO:0000313" key="2">
    <source>
        <dbReference type="EMBL" id="AES67772.1"/>
    </source>
</evidence>
<evidence type="ECO:0000256" key="1">
    <source>
        <dbReference type="SAM" id="Phobius"/>
    </source>
</evidence>
<sequence length="59" mass="7227">MTELALIGSVMVELALFMAELAFQWRKKLMNWCVSILDFFNNWIQLNLDFFFREIKFRF</sequence>
<keyword evidence="5" id="KW-1185">Reference proteome</keyword>
<keyword evidence="1" id="KW-1133">Transmembrane helix</keyword>
<reference evidence="2 5" key="2">
    <citation type="journal article" date="2014" name="BMC Genomics">
        <title>An improved genome release (version Mt4.0) for the model legume Medicago truncatula.</title>
        <authorList>
            <person name="Tang H."/>
            <person name="Krishnakumar V."/>
            <person name="Bidwell S."/>
            <person name="Rosen B."/>
            <person name="Chan A."/>
            <person name="Zhou S."/>
            <person name="Gentzbittel L."/>
            <person name="Childs K.L."/>
            <person name="Yandell M."/>
            <person name="Gundlach H."/>
            <person name="Mayer K.F."/>
            <person name="Schwartz D.C."/>
            <person name="Town C.D."/>
        </authorList>
    </citation>
    <scope>GENOME REANNOTATION</scope>
    <source>
        <strain evidence="4 5">cv. Jemalong A17</strain>
    </source>
</reference>
<keyword evidence="1" id="KW-0472">Membrane</keyword>
<dbReference type="EMBL" id="PSQE01000002">
    <property type="protein sequence ID" value="RHN76198.1"/>
    <property type="molecule type" value="Genomic_DNA"/>
</dbReference>
<dbReference type="Proteomes" id="UP000265566">
    <property type="component" value="Chromosome 2"/>
</dbReference>
<keyword evidence="1 2" id="KW-0812">Transmembrane</keyword>
<evidence type="ECO:0000313" key="4">
    <source>
        <dbReference type="EnsemblPlants" id="AES67772"/>
    </source>
</evidence>
<dbReference type="Proteomes" id="UP000002051">
    <property type="component" value="Chromosome 2"/>
</dbReference>
<proteinExistence type="predicted"/>
<reference evidence="2 5" key="1">
    <citation type="journal article" date="2011" name="Nature">
        <title>The Medicago genome provides insight into the evolution of rhizobial symbioses.</title>
        <authorList>
            <person name="Young N.D."/>
            <person name="Debelle F."/>
            <person name="Oldroyd G.E."/>
            <person name="Geurts R."/>
            <person name="Cannon S.B."/>
            <person name="Udvardi M.K."/>
            <person name="Benedito V.A."/>
            <person name="Mayer K.F."/>
            <person name="Gouzy J."/>
            <person name="Schoof H."/>
            <person name="Van de Peer Y."/>
            <person name="Proost S."/>
            <person name="Cook D.R."/>
            <person name="Meyers B.C."/>
            <person name="Spannagl M."/>
            <person name="Cheung F."/>
            <person name="De Mita S."/>
            <person name="Krishnakumar V."/>
            <person name="Gundlach H."/>
            <person name="Zhou S."/>
            <person name="Mudge J."/>
            <person name="Bharti A.K."/>
            <person name="Murray J.D."/>
            <person name="Naoumkina M.A."/>
            <person name="Rosen B."/>
            <person name="Silverstein K.A."/>
            <person name="Tang H."/>
            <person name="Rombauts S."/>
            <person name="Zhao P.X."/>
            <person name="Zhou P."/>
            <person name="Barbe V."/>
            <person name="Bardou P."/>
            <person name="Bechner M."/>
            <person name="Bellec A."/>
            <person name="Berger A."/>
            <person name="Berges H."/>
            <person name="Bidwell S."/>
            <person name="Bisseling T."/>
            <person name="Choisne N."/>
            <person name="Couloux A."/>
            <person name="Denny R."/>
            <person name="Deshpande S."/>
            <person name="Dai X."/>
            <person name="Doyle J.J."/>
            <person name="Dudez A.M."/>
            <person name="Farmer A.D."/>
            <person name="Fouteau S."/>
            <person name="Franken C."/>
            <person name="Gibelin C."/>
            <person name="Gish J."/>
            <person name="Goldstein S."/>
            <person name="Gonzalez A.J."/>
            <person name="Green P.J."/>
            <person name="Hallab A."/>
            <person name="Hartog M."/>
            <person name="Hua A."/>
            <person name="Humphray S.J."/>
            <person name="Jeong D.H."/>
            <person name="Jing Y."/>
            <person name="Jocker A."/>
            <person name="Kenton S.M."/>
            <person name="Kim D.J."/>
            <person name="Klee K."/>
            <person name="Lai H."/>
            <person name="Lang C."/>
            <person name="Lin S."/>
            <person name="Macmil S.L."/>
            <person name="Magdelenat G."/>
            <person name="Matthews L."/>
            <person name="McCorrison J."/>
            <person name="Monaghan E.L."/>
            <person name="Mun J.H."/>
            <person name="Najar F.Z."/>
            <person name="Nicholson C."/>
            <person name="Noirot C."/>
            <person name="O'Bleness M."/>
            <person name="Paule C.R."/>
            <person name="Poulain J."/>
            <person name="Prion F."/>
            <person name="Qin B."/>
            <person name="Qu C."/>
            <person name="Retzel E.F."/>
            <person name="Riddle C."/>
            <person name="Sallet E."/>
            <person name="Samain S."/>
            <person name="Samson N."/>
            <person name="Sanders I."/>
            <person name="Saurat O."/>
            <person name="Scarpelli C."/>
            <person name="Schiex T."/>
            <person name="Segurens B."/>
            <person name="Severin A.J."/>
            <person name="Sherrier D.J."/>
            <person name="Shi R."/>
            <person name="Sims S."/>
            <person name="Singer S.R."/>
            <person name="Sinharoy S."/>
            <person name="Sterck L."/>
            <person name="Viollet A."/>
            <person name="Wang B.B."/>
            <person name="Wang K."/>
            <person name="Wang M."/>
            <person name="Wang X."/>
            <person name="Warfsmann J."/>
            <person name="Weissenbach J."/>
            <person name="White D.D."/>
            <person name="White J.D."/>
            <person name="Wiley G.B."/>
            <person name="Wincker P."/>
            <person name="Xing Y."/>
            <person name="Yang L."/>
            <person name="Yao Z."/>
            <person name="Ying F."/>
            <person name="Zhai J."/>
            <person name="Zhou L."/>
            <person name="Zuber A."/>
            <person name="Denarie J."/>
            <person name="Dixon R.A."/>
            <person name="May G.D."/>
            <person name="Schwartz D.C."/>
            <person name="Rogers J."/>
            <person name="Quetier F."/>
            <person name="Town C.D."/>
            <person name="Roe B.A."/>
        </authorList>
    </citation>
    <scope>NUCLEOTIDE SEQUENCE [LARGE SCALE GENOMIC DNA]</scope>
    <source>
        <strain evidence="2">A17</strain>
        <strain evidence="4 5">cv. Jemalong A17</strain>
    </source>
</reference>
<feature type="transmembrane region" description="Helical" evidence="1">
    <location>
        <begin position="6"/>
        <end position="23"/>
    </location>
</feature>
<dbReference type="Gramene" id="rna12486">
    <property type="protein sequence ID" value="RHN76198.1"/>
    <property type="gene ID" value="gene12486"/>
</dbReference>